<proteinExistence type="predicted"/>
<dbReference type="GO" id="GO:0004518">
    <property type="term" value="F:nuclease activity"/>
    <property type="evidence" value="ECO:0007669"/>
    <property type="project" value="InterPro"/>
</dbReference>
<reference evidence="2 3" key="1">
    <citation type="submission" date="2019-02" db="EMBL/GenBank/DDBJ databases">
        <title>Deep-cultivation of Planctomycetes and their phenomic and genomic characterization uncovers novel biology.</title>
        <authorList>
            <person name="Wiegand S."/>
            <person name="Jogler M."/>
            <person name="Boedeker C."/>
            <person name="Pinto D."/>
            <person name="Vollmers J."/>
            <person name="Rivas-Marin E."/>
            <person name="Kohn T."/>
            <person name="Peeters S.H."/>
            <person name="Heuer A."/>
            <person name="Rast P."/>
            <person name="Oberbeckmann S."/>
            <person name="Bunk B."/>
            <person name="Jeske O."/>
            <person name="Meyerdierks A."/>
            <person name="Storesund J.E."/>
            <person name="Kallscheuer N."/>
            <person name="Luecker S."/>
            <person name="Lage O.M."/>
            <person name="Pohl T."/>
            <person name="Merkel B.J."/>
            <person name="Hornburger P."/>
            <person name="Mueller R.-W."/>
            <person name="Bruemmer F."/>
            <person name="Labrenz M."/>
            <person name="Spormann A.M."/>
            <person name="Op den Camp H."/>
            <person name="Overmann J."/>
            <person name="Amann R."/>
            <person name="Jetten M.S.M."/>
            <person name="Mascher T."/>
            <person name="Medema M.H."/>
            <person name="Devos D.P."/>
            <person name="Kaster A.-K."/>
            <person name="Ovreas L."/>
            <person name="Rohde M."/>
            <person name="Galperin M.Y."/>
            <person name="Jogler C."/>
        </authorList>
    </citation>
    <scope>NUCLEOTIDE SEQUENCE [LARGE SCALE GENOMIC DNA]</scope>
    <source>
        <strain evidence="2 3">Mal48</strain>
    </source>
</reference>
<dbReference type="AlphaFoldDB" id="A0A517QR05"/>
<organism evidence="2 3">
    <name type="scientific">Thalassoglobus polymorphus</name>
    <dbReference type="NCBI Taxonomy" id="2527994"/>
    <lineage>
        <taxon>Bacteria</taxon>
        <taxon>Pseudomonadati</taxon>
        <taxon>Planctomycetota</taxon>
        <taxon>Planctomycetia</taxon>
        <taxon>Planctomycetales</taxon>
        <taxon>Planctomycetaceae</taxon>
        <taxon>Thalassoglobus</taxon>
    </lineage>
</organism>
<evidence type="ECO:0000313" key="3">
    <source>
        <dbReference type="Proteomes" id="UP000315724"/>
    </source>
</evidence>
<name>A0A517QR05_9PLAN</name>
<sequence length="142" mass="15813">MSGDLSVLIKMELARIIISEINDHQVVYLSEVDGEKRNFPIVIGIFEASSINRSVQGQVPQRPLTHDLLKSVIEEMGGEVQDIVITNLVEHTYYAVIRIKHNGEVIEVDSRPSDAIALIAHYDPPLPIFVDEEVVKASTLPD</sequence>
<dbReference type="InterPro" id="IPR036104">
    <property type="entry name" value="BFN_sf"/>
</dbReference>
<gene>
    <name evidence="2" type="ORF">Mal48_33020</name>
</gene>
<accession>A0A517QR05</accession>
<dbReference type="Gene3D" id="3.10.690.10">
    <property type="entry name" value="Bifunctional nuclease domain"/>
    <property type="match status" value="1"/>
</dbReference>
<dbReference type="Proteomes" id="UP000315724">
    <property type="component" value="Chromosome"/>
</dbReference>
<dbReference type="PANTHER" id="PTHR15160:SF1">
    <property type="entry name" value="VON HIPPEL-LINDAU DISEASE TUMOR SUPPRESSOR"/>
    <property type="match status" value="1"/>
</dbReference>
<dbReference type="SUPFAM" id="SSF103256">
    <property type="entry name" value="Hypothetical protein TM0160"/>
    <property type="match status" value="1"/>
</dbReference>
<dbReference type="EMBL" id="CP036267">
    <property type="protein sequence ID" value="QDT34043.1"/>
    <property type="molecule type" value="Genomic_DNA"/>
</dbReference>
<protein>
    <recommendedName>
        <fullName evidence="1">BFN domain-containing protein</fullName>
    </recommendedName>
</protein>
<dbReference type="KEGG" id="tpol:Mal48_33020"/>
<evidence type="ECO:0000259" key="1">
    <source>
        <dbReference type="PROSITE" id="PS51658"/>
    </source>
</evidence>
<dbReference type="PANTHER" id="PTHR15160">
    <property type="entry name" value="VON HIPPEL-LINDAU PROTEIN"/>
    <property type="match status" value="1"/>
</dbReference>
<dbReference type="Pfam" id="PF02577">
    <property type="entry name" value="BFN_dom"/>
    <property type="match status" value="1"/>
</dbReference>
<evidence type="ECO:0000313" key="2">
    <source>
        <dbReference type="EMBL" id="QDT34043.1"/>
    </source>
</evidence>
<keyword evidence="3" id="KW-1185">Reference proteome</keyword>
<dbReference type="PROSITE" id="PS51658">
    <property type="entry name" value="BFN"/>
    <property type="match status" value="1"/>
</dbReference>
<feature type="domain" description="BFN" evidence="1">
    <location>
        <begin position="8"/>
        <end position="142"/>
    </location>
</feature>
<dbReference type="InterPro" id="IPR003729">
    <property type="entry name" value="Bi_nuclease_dom"/>
</dbReference>